<accession>A0A9W7ZXE2</accession>
<reference evidence="10" key="1">
    <citation type="submission" date="2022-07" db="EMBL/GenBank/DDBJ databases">
        <title>Phylogenomic reconstructions and comparative analyses of Kickxellomycotina fungi.</title>
        <authorList>
            <person name="Reynolds N.K."/>
            <person name="Stajich J.E."/>
            <person name="Barry K."/>
            <person name="Grigoriev I.V."/>
            <person name="Crous P."/>
            <person name="Smith M.E."/>
        </authorList>
    </citation>
    <scope>NUCLEOTIDE SEQUENCE</scope>
    <source>
        <strain evidence="10">NBRC 100468</strain>
    </source>
</reference>
<proteinExistence type="inferred from homology"/>
<dbReference type="AlphaFoldDB" id="A0A9W7ZXE2"/>
<sequence>MPTLNLFNFGPNSINLSSLFNRNNDSNNNQNIENNGDQKIISPVADTPNSTAATSNATTTSNNNNNNNNTGSSRSGNSGLLGSVLTGRKMAFNITIIGIAAYFAYSKLNQDNSCTNNSTITSQSLEFLKNIHETSCAIVYSLAPNLLLSSCATIPTLPKVDAINNSSGSCSSAEPITIDSKNPEAYPFIDTTVLPLGHYPMRLIHTNDVHAHYDQFGPGGGDCSEEEIAAGKCYGGAPRLKYVVDQLRAAADSDRHKSLLVDAGDQFQGTMFFNYYYGKAGSQVLNTLGYEAMTLGNHEFDEGLNVLSEFVALLQFPMVSANVDIEFEELASQLVPYSIIKRHNLALIGVTTPETAELARNTTFVTFNNPVPIINRLAKEIKEKHGINRIIVLSHMGYQADIDLAKTLDPGVSLIIGGHSHSYLSPDPENDPEKSEGRYPTIIENNTDKSWRTFVVQSKKWGEYVGYLDLVFDPNGALTDLTGGKPIRLTQDIPQDPVIRKMIDDLRRPFDEEGRRVVGIASDDFKELSRLLNSEMPIGHMTSDAYVELCDNNPDVYSESSIVAGIFNSGGVRSGLYKGNVTVNDAIAIMPFSSLVAAVNITGEQLIKSVGQVLRDNTSIRPDSGLVASTLQLAGLKASFKVDQDTGKNVLEQLLIKNSNTTWTPVDMSKQYTIATFDFLAEGKDNMFYKDEVYKLPEYVVCGKPASAIIEHISRNSPISVKDYSNNRIILVS</sequence>
<evidence type="ECO:0000256" key="3">
    <source>
        <dbReference type="ARBA" id="ARBA00022729"/>
    </source>
</evidence>
<evidence type="ECO:0000256" key="5">
    <source>
        <dbReference type="ARBA" id="ARBA00022801"/>
    </source>
</evidence>
<keyword evidence="3" id="KW-0732">Signal</keyword>
<keyword evidence="11" id="KW-1185">Reference proteome</keyword>
<dbReference type="GO" id="GO:0016788">
    <property type="term" value="F:hydrolase activity, acting on ester bonds"/>
    <property type="evidence" value="ECO:0007669"/>
    <property type="project" value="InterPro"/>
</dbReference>
<dbReference type="InterPro" id="IPR008334">
    <property type="entry name" value="5'-Nucleotdase_C"/>
</dbReference>
<feature type="compositionally biased region" description="Low complexity" evidence="7">
    <location>
        <begin position="49"/>
        <end position="78"/>
    </location>
</feature>
<feature type="region of interest" description="Disordered" evidence="7">
    <location>
        <begin position="25"/>
        <end position="78"/>
    </location>
</feature>
<evidence type="ECO:0000256" key="1">
    <source>
        <dbReference type="ARBA" id="ARBA00006654"/>
    </source>
</evidence>
<evidence type="ECO:0008006" key="12">
    <source>
        <dbReference type="Google" id="ProtNLM"/>
    </source>
</evidence>
<evidence type="ECO:0000256" key="4">
    <source>
        <dbReference type="ARBA" id="ARBA00022741"/>
    </source>
</evidence>
<dbReference type="SUPFAM" id="SSF55816">
    <property type="entry name" value="5'-nucleotidase (syn. UDP-sugar hydrolase), C-terminal domain"/>
    <property type="match status" value="1"/>
</dbReference>
<dbReference type="GO" id="GO:0000166">
    <property type="term" value="F:nucleotide binding"/>
    <property type="evidence" value="ECO:0007669"/>
    <property type="project" value="UniProtKB-KW"/>
</dbReference>
<comment type="similarity">
    <text evidence="1 6">Belongs to the 5'-nucleotidase family.</text>
</comment>
<keyword evidence="5 6" id="KW-0378">Hydrolase</keyword>
<dbReference type="Pfam" id="PF02872">
    <property type="entry name" value="5_nucleotid_C"/>
    <property type="match status" value="1"/>
</dbReference>
<evidence type="ECO:0000313" key="11">
    <source>
        <dbReference type="Proteomes" id="UP001150538"/>
    </source>
</evidence>
<dbReference type="OrthoDB" id="10252235at2759"/>
<dbReference type="InterPro" id="IPR006146">
    <property type="entry name" value="5'-Nucleotdase_CS"/>
</dbReference>
<dbReference type="InterPro" id="IPR029052">
    <property type="entry name" value="Metallo-depent_PP-like"/>
</dbReference>
<feature type="domain" description="Calcineurin-like phosphoesterase" evidence="8">
    <location>
        <begin position="201"/>
        <end position="423"/>
    </location>
</feature>
<dbReference type="PANTHER" id="PTHR11575">
    <property type="entry name" value="5'-NUCLEOTIDASE-RELATED"/>
    <property type="match status" value="1"/>
</dbReference>
<evidence type="ECO:0000256" key="7">
    <source>
        <dbReference type="SAM" id="MobiDB-lite"/>
    </source>
</evidence>
<evidence type="ECO:0000256" key="2">
    <source>
        <dbReference type="ARBA" id="ARBA00022723"/>
    </source>
</evidence>
<feature type="domain" description="5'-Nucleotidase C-terminal" evidence="9">
    <location>
        <begin position="531"/>
        <end position="687"/>
    </location>
</feature>
<evidence type="ECO:0000313" key="10">
    <source>
        <dbReference type="EMBL" id="KAJ1918617.1"/>
    </source>
</evidence>
<feature type="compositionally biased region" description="Low complexity" evidence="7">
    <location>
        <begin position="25"/>
        <end position="35"/>
    </location>
</feature>
<evidence type="ECO:0000256" key="6">
    <source>
        <dbReference type="RuleBase" id="RU362119"/>
    </source>
</evidence>
<evidence type="ECO:0000259" key="9">
    <source>
        <dbReference type="Pfam" id="PF02872"/>
    </source>
</evidence>
<dbReference type="InterPro" id="IPR006179">
    <property type="entry name" value="5_nucleotidase/apyrase"/>
</dbReference>
<name>A0A9W7ZXE2_9FUNG</name>
<dbReference type="Pfam" id="PF00149">
    <property type="entry name" value="Metallophos"/>
    <property type="match status" value="1"/>
</dbReference>
<dbReference type="PANTHER" id="PTHR11575:SF24">
    <property type="entry name" value="5'-NUCLEOTIDASE"/>
    <property type="match status" value="1"/>
</dbReference>
<dbReference type="PRINTS" id="PR01607">
    <property type="entry name" value="APYRASEFAMLY"/>
</dbReference>
<dbReference type="GO" id="GO:0046872">
    <property type="term" value="F:metal ion binding"/>
    <property type="evidence" value="ECO:0007669"/>
    <property type="project" value="UniProtKB-KW"/>
</dbReference>
<dbReference type="SUPFAM" id="SSF56300">
    <property type="entry name" value="Metallo-dependent phosphatases"/>
    <property type="match status" value="1"/>
</dbReference>
<keyword evidence="2" id="KW-0479">Metal-binding</keyword>
<dbReference type="InterPro" id="IPR004843">
    <property type="entry name" value="Calcineurin-like_PHP"/>
</dbReference>
<dbReference type="Proteomes" id="UP001150538">
    <property type="component" value="Unassembled WGS sequence"/>
</dbReference>
<protein>
    <recommendedName>
        <fullName evidence="12">5'-nucleotidase</fullName>
    </recommendedName>
</protein>
<dbReference type="InterPro" id="IPR036907">
    <property type="entry name" value="5'-Nucleotdase_C_sf"/>
</dbReference>
<organism evidence="10 11">
    <name type="scientific">Mycoemilia scoparia</name>
    <dbReference type="NCBI Taxonomy" id="417184"/>
    <lineage>
        <taxon>Eukaryota</taxon>
        <taxon>Fungi</taxon>
        <taxon>Fungi incertae sedis</taxon>
        <taxon>Zoopagomycota</taxon>
        <taxon>Kickxellomycotina</taxon>
        <taxon>Kickxellomycetes</taxon>
        <taxon>Kickxellales</taxon>
        <taxon>Kickxellaceae</taxon>
        <taxon>Mycoemilia</taxon>
    </lineage>
</organism>
<dbReference type="PROSITE" id="PS00786">
    <property type="entry name" value="5_NUCLEOTIDASE_2"/>
    <property type="match status" value="1"/>
</dbReference>
<dbReference type="Gene3D" id="3.90.780.10">
    <property type="entry name" value="5'-Nucleotidase, C-terminal domain"/>
    <property type="match status" value="1"/>
</dbReference>
<gene>
    <name evidence="10" type="ORF">H4219_002490</name>
</gene>
<dbReference type="Gene3D" id="3.60.21.10">
    <property type="match status" value="1"/>
</dbReference>
<dbReference type="FunFam" id="3.60.21.10:FF:000020">
    <property type="entry name" value="NT5E isoform 4"/>
    <property type="match status" value="1"/>
</dbReference>
<evidence type="ECO:0000259" key="8">
    <source>
        <dbReference type="Pfam" id="PF00149"/>
    </source>
</evidence>
<dbReference type="EMBL" id="JANBPU010000041">
    <property type="protein sequence ID" value="KAJ1918617.1"/>
    <property type="molecule type" value="Genomic_DNA"/>
</dbReference>
<comment type="caution">
    <text evidence="10">The sequence shown here is derived from an EMBL/GenBank/DDBJ whole genome shotgun (WGS) entry which is preliminary data.</text>
</comment>
<keyword evidence="4 6" id="KW-0547">Nucleotide-binding</keyword>
<dbReference type="GO" id="GO:0009166">
    <property type="term" value="P:nucleotide catabolic process"/>
    <property type="evidence" value="ECO:0007669"/>
    <property type="project" value="InterPro"/>
</dbReference>